<feature type="transmembrane region" description="Helical" evidence="6">
    <location>
        <begin position="732"/>
        <end position="753"/>
    </location>
</feature>
<keyword evidence="5 6" id="KW-0472">Membrane</keyword>
<evidence type="ECO:0000259" key="7">
    <source>
        <dbReference type="Pfam" id="PF04547"/>
    </source>
</evidence>
<reference evidence="9" key="1">
    <citation type="submission" date="2023-03" db="UniProtKB">
        <authorList>
            <consortium name="WormBaseParasite"/>
        </authorList>
    </citation>
    <scope>IDENTIFICATION</scope>
</reference>
<comment type="similarity">
    <text evidence="2 6">Belongs to the anoctamin family.</text>
</comment>
<dbReference type="Proteomes" id="UP000036681">
    <property type="component" value="Unplaced"/>
</dbReference>
<sequence length="787" mass="91520">MREVREAEYSIASIVDMSGENSEESDAISLPIDYVLAYKMDDKNGELERRAFEEILLDIDISEKIHANCDTEEIEFKKRGLLYMAMRGVYSDMFILHDPSQDEPYYRKMRERSFWEYCKFVEGLKTDARRTLSKQWIPFYKFQPLDKIRDYFGEKITFYFAWEGTFLTALWPAAVIGIICFTYGLFNSTQQIANLCLKAFDNAMNPVFAIFISIWEVANATSTSGTVFMQVWNRNRSILAYQWSVQDYVESEPDRPEFFGTRKEKVISKTFKHSSMKKKEGNDEWIYPLSRLYLKLILSAIIVLLCMSVAVGSVIAFNLTCTIMVSMLPSLMNTISTMILGTVYGVIANKLTYWENHRTNSEYNNALIVKLFAFQFVNNYTSLFYLAFIRPEYYGLQHNGLFGLGADYKDTCDYGTCGSLLALQVLSHMLIKPVPKFCKDVVFPYFMTSMKTFRWNRRISAINEQRAPKVEEEENSRLLREWMKPDAGDFTLGEFTEKMILLGCIMVSFIYLLIYSFIFIILFMFAPLFPLAPLLALVIGLIDIRIDARRLVWFNRRPIAFIATNIGIWNAIVNFIQYFAVITNTFIGKYLLYCIHVKLLQRINIFIEGKVEEEENSRLLREWMKPDAGDFTLGEFTEKMILLGCIMVSFIYLLIYSFIFIILFMFAPLFPLAPLLALVIGLIDIRIDARRLVWFNRRPIAFIATNIGIWNAIVNFIQYFAVITNTFIGKYLLYFLLFQNTVFASKFLIASLIPEVPSGIRLAQRRKRYVNSKIMETGIVPQINRKK</sequence>
<comment type="subcellular location">
    <subcellularLocation>
        <location evidence="1 6">Membrane</location>
        <topology evidence="1 6">Multi-pass membrane protein</topology>
    </subcellularLocation>
</comment>
<dbReference type="GO" id="GO:0005254">
    <property type="term" value="F:chloride channel activity"/>
    <property type="evidence" value="ECO:0007669"/>
    <property type="project" value="TreeGrafter"/>
</dbReference>
<evidence type="ECO:0000313" key="9">
    <source>
        <dbReference type="WBParaSite" id="ALUE_0001639201-mRNA-1"/>
    </source>
</evidence>
<evidence type="ECO:0000313" key="8">
    <source>
        <dbReference type="Proteomes" id="UP000036681"/>
    </source>
</evidence>
<accession>A0A9J2Q3A6</accession>
<organism evidence="8 9">
    <name type="scientific">Ascaris lumbricoides</name>
    <name type="common">Giant roundworm</name>
    <dbReference type="NCBI Taxonomy" id="6252"/>
    <lineage>
        <taxon>Eukaryota</taxon>
        <taxon>Metazoa</taxon>
        <taxon>Ecdysozoa</taxon>
        <taxon>Nematoda</taxon>
        <taxon>Chromadorea</taxon>
        <taxon>Rhabditida</taxon>
        <taxon>Spirurina</taxon>
        <taxon>Ascaridomorpha</taxon>
        <taxon>Ascaridoidea</taxon>
        <taxon>Ascarididae</taxon>
        <taxon>Ascaris</taxon>
    </lineage>
</organism>
<feature type="transmembrane region" description="Helical" evidence="6">
    <location>
        <begin position="292"/>
        <end position="319"/>
    </location>
</feature>
<dbReference type="PANTHER" id="PTHR12308">
    <property type="entry name" value="ANOCTAMIN"/>
    <property type="match status" value="1"/>
</dbReference>
<feature type="transmembrane region" description="Helical" evidence="6">
    <location>
        <begin position="207"/>
        <end position="232"/>
    </location>
</feature>
<feature type="transmembrane region" description="Helical" evidence="6">
    <location>
        <begin position="641"/>
        <end position="663"/>
    </location>
</feature>
<proteinExistence type="inferred from homology"/>
<dbReference type="PANTHER" id="PTHR12308:SF73">
    <property type="entry name" value="ANOCTAMIN"/>
    <property type="match status" value="1"/>
</dbReference>
<feature type="transmembrane region" description="Helical" evidence="6">
    <location>
        <begin position="669"/>
        <end position="687"/>
    </location>
</feature>
<evidence type="ECO:0000256" key="4">
    <source>
        <dbReference type="ARBA" id="ARBA00022989"/>
    </source>
</evidence>
<dbReference type="InterPro" id="IPR049452">
    <property type="entry name" value="Anoctamin_TM"/>
</dbReference>
<keyword evidence="8" id="KW-1185">Reference proteome</keyword>
<evidence type="ECO:0000256" key="3">
    <source>
        <dbReference type="ARBA" id="ARBA00022692"/>
    </source>
</evidence>
<keyword evidence="4 6" id="KW-1133">Transmembrane helix</keyword>
<protein>
    <recommendedName>
        <fullName evidence="6">Anoctamin</fullName>
    </recommendedName>
</protein>
<evidence type="ECO:0000256" key="2">
    <source>
        <dbReference type="ARBA" id="ARBA00009671"/>
    </source>
</evidence>
<evidence type="ECO:0000256" key="6">
    <source>
        <dbReference type="RuleBase" id="RU280814"/>
    </source>
</evidence>
<feature type="transmembrane region" description="Helical" evidence="6">
    <location>
        <begin position="331"/>
        <end position="347"/>
    </location>
</feature>
<feature type="transmembrane region" description="Helical" evidence="6">
    <location>
        <begin position="558"/>
        <end position="576"/>
    </location>
</feature>
<name>A0A9J2Q3A6_ASCLU</name>
<dbReference type="Pfam" id="PF04547">
    <property type="entry name" value="Anoctamin"/>
    <property type="match status" value="2"/>
</dbReference>
<dbReference type="WBParaSite" id="ALUE_0001639201-mRNA-1">
    <property type="protein sequence ID" value="ALUE_0001639201-mRNA-1"/>
    <property type="gene ID" value="ALUE_0001639201"/>
</dbReference>
<keyword evidence="3 6" id="KW-0812">Transmembrane</keyword>
<evidence type="ECO:0000256" key="5">
    <source>
        <dbReference type="ARBA" id="ARBA00023136"/>
    </source>
</evidence>
<evidence type="ECO:0000256" key="1">
    <source>
        <dbReference type="ARBA" id="ARBA00004141"/>
    </source>
</evidence>
<feature type="domain" description="Anoctamin transmembrane" evidence="7">
    <location>
        <begin position="660"/>
        <end position="766"/>
    </location>
</feature>
<dbReference type="GO" id="GO:0005886">
    <property type="term" value="C:plasma membrane"/>
    <property type="evidence" value="ECO:0007669"/>
    <property type="project" value="TreeGrafter"/>
</dbReference>
<feature type="transmembrane region" description="Helical" evidence="6">
    <location>
        <begin position="500"/>
        <end position="522"/>
    </location>
</feature>
<feature type="transmembrane region" description="Helical" evidence="6">
    <location>
        <begin position="699"/>
        <end position="720"/>
    </location>
</feature>
<feature type="transmembrane region" description="Helical" evidence="6">
    <location>
        <begin position="166"/>
        <end position="186"/>
    </location>
</feature>
<dbReference type="InterPro" id="IPR007632">
    <property type="entry name" value="Anoctamin"/>
</dbReference>
<feature type="transmembrane region" description="Helical" evidence="6">
    <location>
        <begin position="528"/>
        <end position="546"/>
    </location>
</feature>
<feature type="transmembrane region" description="Helical" evidence="6">
    <location>
        <begin position="367"/>
        <end position="388"/>
    </location>
</feature>
<comment type="caution">
    <text evidence="6">Lacks conserved residue(s) required for the propagation of feature annotation.</text>
</comment>
<feature type="domain" description="Anoctamin transmembrane" evidence="7">
    <location>
        <begin position="148"/>
        <end position="635"/>
    </location>
</feature>
<dbReference type="AlphaFoldDB" id="A0A9J2Q3A6"/>